<reference evidence="5" key="2">
    <citation type="submission" date="2016-03" db="EMBL/GenBank/DDBJ databases">
        <title>Streptococcus antelopensis sp. nov., isolated from the feces of the Tibetan antelope (Pantholops hodgsonii) in Hoh Xil National Nature Reserve, Qinghai, China.</title>
        <authorList>
            <person name="Bai X."/>
        </authorList>
    </citation>
    <scope>NUCLEOTIDE SEQUENCE [LARGE SCALE GENOMIC DNA]</scope>
    <source>
        <strain evidence="5">TA 26</strain>
    </source>
</reference>
<protein>
    <submittedName>
        <fullName evidence="4">Acetyltransferase</fullName>
    </submittedName>
</protein>
<sequence>MVLREIQQRDNRAVACLIRKTLEEFSLDKDGTAYYDPQLEDLSAYYAKESRGAYFVVDENGSIAASGGFAPISLTVAELQKLYVRKDCRGKGYASLLMDKILAAAKARGFQQLYLETTALLSQAVNIYKHYGFRQLDSPLLHENGHSAMDIWMIKDL</sequence>
<keyword evidence="1 4" id="KW-0808">Transferase</keyword>
<evidence type="ECO:0000256" key="2">
    <source>
        <dbReference type="ARBA" id="ARBA00023315"/>
    </source>
</evidence>
<accession>A0A172Q6U2</accession>
<dbReference type="EMBL" id="CP014699">
    <property type="protein sequence ID" value="AND79184.1"/>
    <property type="molecule type" value="Genomic_DNA"/>
</dbReference>
<dbReference type="RefSeq" id="WP_067061435.1">
    <property type="nucleotide sequence ID" value="NZ_CP014699.1"/>
</dbReference>
<dbReference type="PANTHER" id="PTHR43877">
    <property type="entry name" value="AMINOALKYLPHOSPHONATE N-ACETYLTRANSFERASE-RELATED-RELATED"/>
    <property type="match status" value="1"/>
</dbReference>
<dbReference type="AlphaFoldDB" id="A0A172Q6U2"/>
<keyword evidence="5" id="KW-1185">Reference proteome</keyword>
<dbReference type="Proteomes" id="UP000077317">
    <property type="component" value="Chromosome"/>
</dbReference>
<dbReference type="PROSITE" id="PS51186">
    <property type="entry name" value="GNAT"/>
    <property type="match status" value="1"/>
</dbReference>
<organism evidence="4 5">
    <name type="scientific">Streptococcus pantholopis</name>
    <dbReference type="NCBI Taxonomy" id="1811193"/>
    <lineage>
        <taxon>Bacteria</taxon>
        <taxon>Bacillati</taxon>
        <taxon>Bacillota</taxon>
        <taxon>Bacilli</taxon>
        <taxon>Lactobacillales</taxon>
        <taxon>Streptococcaceae</taxon>
        <taxon>Streptococcus</taxon>
    </lineage>
</organism>
<name>A0A172Q6U2_9STRE</name>
<dbReference type="SUPFAM" id="SSF55729">
    <property type="entry name" value="Acyl-CoA N-acyltransferases (Nat)"/>
    <property type="match status" value="1"/>
</dbReference>
<dbReference type="OrthoDB" id="5419426at2"/>
<dbReference type="CDD" id="cd04301">
    <property type="entry name" value="NAT_SF"/>
    <property type="match status" value="1"/>
</dbReference>
<dbReference type="Gene3D" id="3.40.630.30">
    <property type="match status" value="1"/>
</dbReference>
<dbReference type="GO" id="GO:0016747">
    <property type="term" value="F:acyltransferase activity, transferring groups other than amino-acyl groups"/>
    <property type="evidence" value="ECO:0007669"/>
    <property type="project" value="InterPro"/>
</dbReference>
<dbReference type="KEGG" id="spat:A0O21_03650"/>
<dbReference type="STRING" id="1811193.A0O21_03650"/>
<feature type="domain" description="N-acetyltransferase" evidence="3">
    <location>
        <begin position="1"/>
        <end position="157"/>
    </location>
</feature>
<gene>
    <name evidence="4" type="ORF">A0O21_03650</name>
</gene>
<evidence type="ECO:0000313" key="4">
    <source>
        <dbReference type="EMBL" id="AND79184.1"/>
    </source>
</evidence>
<reference evidence="4 5" key="1">
    <citation type="journal article" date="2016" name="Int. J. Syst. Evol. Microbiol.">
        <title>Streptococcuspantholopis sp. nov., isolated from faeces of the Tibetan antelope (Pantholops hodgsonii).</title>
        <authorList>
            <person name="Bai X."/>
            <person name="Xiong Y."/>
            <person name="Lu S."/>
            <person name="Jin D."/>
            <person name="Lai X."/>
            <person name="Yang J."/>
            <person name="Niu L."/>
            <person name="Hu S."/>
            <person name="Meng X."/>
            <person name="Pu J."/>
            <person name="Ye C."/>
            <person name="Xu J."/>
        </authorList>
    </citation>
    <scope>NUCLEOTIDE SEQUENCE [LARGE SCALE GENOMIC DNA]</scope>
    <source>
        <strain evidence="4 5">TA 26</strain>
    </source>
</reference>
<dbReference type="Pfam" id="PF00583">
    <property type="entry name" value="Acetyltransf_1"/>
    <property type="match status" value="1"/>
</dbReference>
<keyword evidence="2" id="KW-0012">Acyltransferase</keyword>
<dbReference type="InterPro" id="IPR016181">
    <property type="entry name" value="Acyl_CoA_acyltransferase"/>
</dbReference>
<proteinExistence type="predicted"/>
<dbReference type="PANTHER" id="PTHR43877:SF2">
    <property type="entry name" value="AMINOALKYLPHOSPHONATE N-ACETYLTRANSFERASE-RELATED"/>
    <property type="match status" value="1"/>
</dbReference>
<dbReference type="InterPro" id="IPR050832">
    <property type="entry name" value="Bact_Acetyltransf"/>
</dbReference>
<evidence type="ECO:0000313" key="5">
    <source>
        <dbReference type="Proteomes" id="UP000077317"/>
    </source>
</evidence>
<evidence type="ECO:0000259" key="3">
    <source>
        <dbReference type="PROSITE" id="PS51186"/>
    </source>
</evidence>
<evidence type="ECO:0000256" key="1">
    <source>
        <dbReference type="ARBA" id="ARBA00022679"/>
    </source>
</evidence>
<dbReference type="InterPro" id="IPR000182">
    <property type="entry name" value="GNAT_dom"/>
</dbReference>